<dbReference type="KEGG" id="fvn:FVRRES_08534"/>
<sequence>MQRPGSKPLERSVRLTLVLFLTLLSLISFINIILSTISAHRYPEELRRYIKTAIASDNRKDDAIARNPLSYIDSTPVPFVFLAVASVLGSILPVFAIVVLLRSHHNHPAARYVFRIVALLTALFFAIVYFTWSTTPLTFLFPYEAHWKLGGWAVDLAHLNLLMFILVTVSTAVLDIPPEV</sequence>
<dbReference type="EMBL" id="LN649231">
    <property type="protein sequence ID" value="CEI68457.1"/>
    <property type="molecule type" value="Genomic_DNA"/>
</dbReference>
<accession>A0A2L2TST1</accession>
<evidence type="ECO:0000256" key="1">
    <source>
        <dbReference type="SAM" id="Phobius"/>
    </source>
</evidence>
<feature type="transmembrane region" description="Helical" evidence="1">
    <location>
        <begin position="79"/>
        <end position="100"/>
    </location>
</feature>
<keyword evidence="1" id="KW-0472">Membrane</keyword>
<feature type="transmembrane region" description="Helical" evidence="1">
    <location>
        <begin position="12"/>
        <end position="34"/>
    </location>
</feature>
<dbReference type="OrthoDB" id="5092327at2759"/>
<evidence type="ECO:0000313" key="3">
    <source>
        <dbReference type="Proteomes" id="UP000245910"/>
    </source>
</evidence>
<evidence type="ECO:0000313" key="2">
    <source>
        <dbReference type="EMBL" id="CEI68457.1"/>
    </source>
</evidence>
<feature type="transmembrane region" description="Helical" evidence="1">
    <location>
        <begin position="112"/>
        <end position="132"/>
    </location>
</feature>
<organism evidence="2 3">
    <name type="scientific">Fusarium venenatum</name>
    <dbReference type="NCBI Taxonomy" id="56646"/>
    <lineage>
        <taxon>Eukaryota</taxon>
        <taxon>Fungi</taxon>
        <taxon>Dikarya</taxon>
        <taxon>Ascomycota</taxon>
        <taxon>Pezizomycotina</taxon>
        <taxon>Sordariomycetes</taxon>
        <taxon>Hypocreomycetidae</taxon>
        <taxon>Hypocreales</taxon>
        <taxon>Nectriaceae</taxon>
        <taxon>Fusarium</taxon>
    </lineage>
</organism>
<dbReference type="Proteomes" id="UP000245910">
    <property type="component" value="Chromosome III"/>
</dbReference>
<keyword evidence="3" id="KW-1185">Reference proteome</keyword>
<dbReference type="GeneID" id="37260173"/>
<keyword evidence="1" id="KW-0812">Transmembrane</keyword>
<feature type="transmembrane region" description="Helical" evidence="1">
    <location>
        <begin position="152"/>
        <end position="174"/>
    </location>
</feature>
<protein>
    <submittedName>
        <fullName evidence="2">Uncharacterized protein</fullName>
    </submittedName>
</protein>
<name>A0A2L2TST1_9HYPO</name>
<reference evidence="3" key="1">
    <citation type="submission" date="2014-10" db="EMBL/GenBank/DDBJ databases">
        <authorList>
            <person name="King R."/>
        </authorList>
    </citation>
    <scope>NUCLEOTIDE SEQUENCE [LARGE SCALE GENOMIC DNA]</scope>
    <source>
        <strain evidence="3">A3/5</strain>
    </source>
</reference>
<keyword evidence="1" id="KW-1133">Transmembrane helix</keyword>
<dbReference type="RefSeq" id="XP_025592172.1">
    <property type="nucleotide sequence ID" value="XM_025737297.2"/>
</dbReference>
<proteinExistence type="predicted"/>
<dbReference type="AlphaFoldDB" id="A0A2L2TST1"/>